<dbReference type="InterPro" id="IPR017946">
    <property type="entry name" value="PLC-like_Pdiesterase_TIM-brl"/>
</dbReference>
<comment type="similarity">
    <text evidence="1 10">Belongs to the SHE9 family.</text>
</comment>
<keyword evidence="3 10" id="KW-0999">Mitochondrion inner membrane</keyword>
<feature type="domain" description="Phosphatidylinositol-specific phospholipase C X" evidence="12">
    <location>
        <begin position="11"/>
        <end position="166"/>
    </location>
</feature>
<evidence type="ECO:0000256" key="3">
    <source>
        <dbReference type="ARBA" id="ARBA00022792"/>
    </source>
</evidence>
<keyword evidence="2 10" id="KW-0812">Transmembrane</keyword>
<comment type="subunit">
    <text evidence="10">Homooligomer.</text>
</comment>
<evidence type="ECO:0000256" key="4">
    <source>
        <dbReference type="ARBA" id="ARBA00022946"/>
    </source>
</evidence>
<comment type="subcellular location">
    <subcellularLocation>
        <location evidence="10">Mitochondrion inner membrane</location>
        <topology evidence="10">Multi-pass membrane protein</topology>
    </subcellularLocation>
</comment>
<reference evidence="13 14" key="1">
    <citation type="submission" date="2021-06" db="EMBL/GenBank/DDBJ databases">
        <title>Candida outbreak in Lebanon.</title>
        <authorList>
            <person name="Finianos M."/>
        </authorList>
    </citation>
    <scope>NUCLEOTIDE SEQUENCE [LARGE SCALE GENOMIC DNA]</scope>
    <source>
        <strain evidence="13">CA3LBN</strain>
    </source>
</reference>
<dbReference type="PROSITE" id="PS50007">
    <property type="entry name" value="PIPLC_X_DOMAIN"/>
    <property type="match status" value="1"/>
</dbReference>
<evidence type="ECO:0000256" key="5">
    <source>
        <dbReference type="ARBA" id="ARBA00022989"/>
    </source>
</evidence>
<keyword evidence="4 10" id="KW-0809">Transit peptide</keyword>
<name>A0ABX8IAG7_9ASCO</name>
<dbReference type="Gene3D" id="3.20.20.190">
    <property type="entry name" value="Phosphatidylinositol (PI) phosphodiesterase"/>
    <property type="match status" value="1"/>
</dbReference>
<keyword evidence="6 11" id="KW-0175">Coiled coil</keyword>
<dbReference type="EMBL" id="CP076664">
    <property type="protein sequence ID" value="QWU89469.1"/>
    <property type="molecule type" value="Genomic_DNA"/>
</dbReference>
<feature type="transmembrane region" description="Helical" evidence="10">
    <location>
        <begin position="635"/>
        <end position="658"/>
    </location>
</feature>
<dbReference type="InterPro" id="IPR000909">
    <property type="entry name" value="PLipase_C_PInositol-sp_X_dom"/>
</dbReference>
<dbReference type="SMART" id="SM00148">
    <property type="entry name" value="PLCXc"/>
    <property type="match status" value="1"/>
</dbReference>
<dbReference type="Proteomes" id="UP000825434">
    <property type="component" value="Chromosome 4"/>
</dbReference>
<sequence length="660" mass="75264">MVDYKTWLKDIDDNTKIGSLSIPGTHNSAACHTALPSVQCQGKSVTEQLEHGVRFLDVRVGKYPLKSGNDANDLTVVHSKFPVRIPFPKKFSDTMEEITKFLDKNKSETVILSIKQEGTGEWDHSKDEFGNVIWDKYWQPNKDKFYQGSDLPKLGDARGKIILFRRFGDNNQDRKSKFGFDAHTWKYNCTEDDRGAFCVQDFCEIEKSDDVSKKVDFVKSLAKKASEHNKSKGDGKLFVNFCSGSNFFDRDCWPQQVAKAMEEHKLQDSFGKGSGIIVLDYVESSDWKMAREVQWPRRYSSYDDSKLRQIIETSNMGVAQKLEEAKRQTEQKPQIPKVEETKKADTVVASDPKPQPAFSIDIKNLPSQKEKLRSEFSKKLEIHMENLQETIFRATRALNDVTGYSGIEKLKKSVDQLESELKNQKQAVKKCKVKYSEAIQKRSDSQKEINELLTRKHNWSPVDVERFTELYRNDHTNQQEEASAEQQLADAESAVDSVQNRLTQSILTRYHEEQIWSDKIRQASTWGTWIIMGINVLLFTVATFLVEPWKRRRLVNAFDAQVQQKMDAFSNEMRALAGAPPKPEMAPKEEPTGSSEAHVISFSGVSTWAQLKAWLIRNYNALKTSPAFSLDHQNFTIYSAIVLGLGTVVGSTITLLAYSK</sequence>
<keyword evidence="7 10" id="KW-0496">Mitochondrion</keyword>
<keyword evidence="8 10" id="KW-0472">Membrane</keyword>
<evidence type="ECO:0000256" key="1">
    <source>
        <dbReference type="ARBA" id="ARBA00007472"/>
    </source>
</evidence>
<feature type="coiled-coil region" evidence="11">
    <location>
        <begin position="407"/>
        <end position="455"/>
    </location>
</feature>
<dbReference type="InterPro" id="IPR008839">
    <property type="entry name" value="MDM33_fungi"/>
</dbReference>
<dbReference type="PANTHER" id="PTHR31961">
    <property type="entry name" value="SENSITIVE TO HIGH EXPRESSION PROTEIN 9, MITOCHONDRIAL"/>
    <property type="match status" value="1"/>
</dbReference>
<feature type="transmembrane region" description="Helical" evidence="10">
    <location>
        <begin position="526"/>
        <end position="546"/>
    </location>
</feature>
<evidence type="ECO:0000313" key="14">
    <source>
        <dbReference type="Proteomes" id="UP000825434"/>
    </source>
</evidence>
<accession>A0ABX8IAG7</accession>
<evidence type="ECO:0000313" key="13">
    <source>
        <dbReference type="EMBL" id="QWU89469.1"/>
    </source>
</evidence>
<evidence type="ECO:0000256" key="10">
    <source>
        <dbReference type="RuleBase" id="RU364128"/>
    </source>
</evidence>
<evidence type="ECO:0000256" key="7">
    <source>
        <dbReference type="ARBA" id="ARBA00023128"/>
    </source>
</evidence>
<proteinExistence type="inferred from homology"/>
<keyword evidence="14" id="KW-1185">Reference proteome</keyword>
<evidence type="ECO:0000256" key="8">
    <source>
        <dbReference type="ARBA" id="ARBA00023136"/>
    </source>
</evidence>
<dbReference type="PANTHER" id="PTHR31961:SF3">
    <property type="entry name" value="SENSITIVE TO HIGH EXPRESSION PROTEIN 9, MITOCHONDRIAL"/>
    <property type="match status" value="1"/>
</dbReference>
<keyword evidence="5 10" id="KW-1133">Transmembrane helix</keyword>
<organism evidence="13 14">
    <name type="scientific">Candidozyma haemuli</name>
    <dbReference type="NCBI Taxonomy" id="45357"/>
    <lineage>
        <taxon>Eukaryota</taxon>
        <taxon>Fungi</taxon>
        <taxon>Dikarya</taxon>
        <taxon>Ascomycota</taxon>
        <taxon>Saccharomycotina</taxon>
        <taxon>Pichiomycetes</taxon>
        <taxon>Metschnikowiaceae</taxon>
        <taxon>Candidozyma</taxon>
    </lineage>
</organism>
<evidence type="ECO:0000256" key="9">
    <source>
        <dbReference type="ARBA" id="ARBA00024807"/>
    </source>
</evidence>
<gene>
    <name evidence="13" type="ORF">CA3LBN_003792</name>
</gene>
<comment type="function">
    <text evidence="9">Required for the maintenance of the structure of the mitochondrial inner membrane. Involved in mitochondrial morphology. Causes growth arrest when highly overexpressed.</text>
</comment>
<evidence type="ECO:0000256" key="6">
    <source>
        <dbReference type="ARBA" id="ARBA00023054"/>
    </source>
</evidence>
<evidence type="ECO:0000256" key="11">
    <source>
        <dbReference type="SAM" id="Coils"/>
    </source>
</evidence>
<dbReference type="Pfam" id="PF00388">
    <property type="entry name" value="PI-PLC-X"/>
    <property type="match status" value="1"/>
</dbReference>
<dbReference type="Pfam" id="PF05546">
    <property type="entry name" value="She9_MDM33"/>
    <property type="match status" value="1"/>
</dbReference>
<protein>
    <recommendedName>
        <fullName evidence="10">Sensitive to high expression protein 9, mitochondrial</fullName>
    </recommendedName>
</protein>
<evidence type="ECO:0000256" key="2">
    <source>
        <dbReference type="ARBA" id="ARBA00022692"/>
    </source>
</evidence>
<dbReference type="CDD" id="cd08586">
    <property type="entry name" value="PI-PLCc_BcPLC_like"/>
    <property type="match status" value="1"/>
</dbReference>
<evidence type="ECO:0000259" key="12">
    <source>
        <dbReference type="SMART" id="SM00148"/>
    </source>
</evidence>
<dbReference type="SUPFAM" id="SSF51695">
    <property type="entry name" value="PLC-like phosphodiesterases"/>
    <property type="match status" value="1"/>
</dbReference>